<gene>
    <name evidence="3" type="ORF">GXW98_00800</name>
</gene>
<dbReference type="Proteomes" id="UP000767327">
    <property type="component" value="Unassembled WGS sequence"/>
</dbReference>
<sequence>MNERIQSCLKGVYVALLAVLIYAVALGCFISLMLLVISMEEGGSLSSMSIALTSAVVVLSQGIGFSSGSFLISLIPLSLSVMLVLLIRALAVRIGTSWPGFFAGTCVWLGIFAVVLHASSYSLLLPLGIRLLCVSGVFAFAYLWALLPRDEFTRLQFHQLQAELPKELGHSIWLAVRVWISLMVALLICGIATVIVWISLNASTMGTMFQLNSMGTGSRIVTTLASLAWLPNLCLWAISWLSGSGFSIGSSSHFSLWIGQSTELPPVPAFGLLPSALEGDTLRLLCMSVPVVIAFMLGMLVLLHSKAFDVWRNAKKHESSLLSVHNLRVFGYPLLSFCLVSILIALSSSVIFSLSNGALGSHNLAHVGVDVRQTSSTLVHAITLGLALSWGVMVLLYCVRFGFRWLLREISNRADVSDSLTTSDEESSGNDSPPESGDKPTPVDDNDVMKHQTSETKAMARRVSARVVSGTSEPHNGTEAFNPSNDSQPHPKEDQ</sequence>
<feature type="transmembrane region" description="Helical" evidence="2">
    <location>
        <begin position="12"/>
        <end position="37"/>
    </location>
</feature>
<name>A0A971IB24_9BIFI</name>
<evidence type="ECO:0000313" key="3">
    <source>
        <dbReference type="EMBL" id="NLT78815.1"/>
    </source>
</evidence>
<feature type="transmembrane region" description="Helical" evidence="2">
    <location>
        <begin position="378"/>
        <end position="399"/>
    </location>
</feature>
<dbReference type="Pfam" id="PF19877">
    <property type="entry name" value="DUF6350"/>
    <property type="match status" value="1"/>
</dbReference>
<dbReference type="AlphaFoldDB" id="A0A971IB24"/>
<evidence type="ECO:0000256" key="1">
    <source>
        <dbReference type="SAM" id="MobiDB-lite"/>
    </source>
</evidence>
<feature type="compositionally biased region" description="Polar residues" evidence="1">
    <location>
        <begin position="469"/>
        <end position="488"/>
    </location>
</feature>
<protein>
    <recommendedName>
        <fullName evidence="5">Beta-carotene 15,15'-monooxygenase</fullName>
    </recommendedName>
</protein>
<keyword evidence="2" id="KW-0472">Membrane</keyword>
<keyword evidence="2" id="KW-1133">Transmembrane helix</keyword>
<reference evidence="3" key="1">
    <citation type="journal article" date="2020" name="Biotechnol. Biofuels">
        <title>New insights from the biogas microbiome by comprehensive genome-resolved metagenomics of nearly 1600 species originating from multiple anaerobic digesters.</title>
        <authorList>
            <person name="Campanaro S."/>
            <person name="Treu L."/>
            <person name="Rodriguez-R L.M."/>
            <person name="Kovalovszki A."/>
            <person name="Ziels R.M."/>
            <person name="Maus I."/>
            <person name="Zhu X."/>
            <person name="Kougias P.G."/>
            <person name="Basile A."/>
            <person name="Luo G."/>
            <person name="Schluter A."/>
            <person name="Konstantinidis K.T."/>
            <person name="Angelidaki I."/>
        </authorList>
    </citation>
    <scope>NUCLEOTIDE SEQUENCE</scope>
    <source>
        <strain evidence="3">AS01afH2WH_6</strain>
    </source>
</reference>
<feature type="transmembrane region" description="Helical" evidence="2">
    <location>
        <begin position="123"/>
        <end position="145"/>
    </location>
</feature>
<feature type="transmembrane region" description="Helical" evidence="2">
    <location>
        <begin position="178"/>
        <end position="200"/>
    </location>
</feature>
<dbReference type="RefSeq" id="WP_273172134.1">
    <property type="nucleotide sequence ID" value="NZ_JAAXZR010000004.1"/>
</dbReference>
<feature type="transmembrane region" description="Helical" evidence="2">
    <location>
        <begin position="282"/>
        <end position="308"/>
    </location>
</feature>
<comment type="caution">
    <text evidence="3">The sequence shown here is derived from an EMBL/GenBank/DDBJ whole genome shotgun (WGS) entry which is preliminary data.</text>
</comment>
<feature type="transmembrane region" description="Helical" evidence="2">
    <location>
        <begin position="70"/>
        <end position="91"/>
    </location>
</feature>
<feature type="transmembrane region" description="Helical" evidence="2">
    <location>
        <begin position="220"/>
        <end position="241"/>
    </location>
</feature>
<feature type="transmembrane region" description="Helical" evidence="2">
    <location>
        <begin position="97"/>
        <end position="116"/>
    </location>
</feature>
<evidence type="ECO:0000256" key="2">
    <source>
        <dbReference type="SAM" id="Phobius"/>
    </source>
</evidence>
<evidence type="ECO:0000313" key="4">
    <source>
        <dbReference type="Proteomes" id="UP000767327"/>
    </source>
</evidence>
<feature type="transmembrane region" description="Helical" evidence="2">
    <location>
        <begin position="329"/>
        <end position="354"/>
    </location>
</feature>
<dbReference type="PROSITE" id="PS51257">
    <property type="entry name" value="PROKAR_LIPOPROTEIN"/>
    <property type="match status" value="1"/>
</dbReference>
<proteinExistence type="predicted"/>
<feature type="region of interest" description="Disordered" evidence="1">
    <location>
        <begin position="417"/>
        <end position="495"/>
    </location>
</feature>
<dbReference type="EMBL" id="JAAXZR010000004">
    <property type="protein sequence ID" value="NLT78815.1"/>
    <property type="molecule type" value="Genomic_DNA"/>
</dbReference>
<keyword evidence="2" id="KW-0812">Transmembrane</keyword>
<reference evidence="3" key="2">
    <citation type="submission" date="2020-01" db="EMBL/GenBank/DDBJ databases">
        <authorList>
            <person name="Campanaro S."/>
        </authorList>
    </citation>
    <scope>NUCLEOTIDE SEQUENCE</scope>
    <source>
        <strain evidence="3">AS01afH2WH_6</strain>
    </source>
</reference>
<feature type="compositionally biased region" description="Basic and acidic residues" evidence="1">
    <location>
        <begin position="436"/>
        <end position="454"/>
    </location>
</feature>
<feature type="transmembrane region" description="Helical" evidence="2">
    <location>
        <begin position="43"/>
        <end position="63"/>
    </location>
</feature>
<organism evidence="3 4">
    <name type="scientific">Bifidobacterium crudilactis</name>
    <dbReference type="NCBI Taxonomy" id="327277"/>
    <lineage>
        <taxon>Bacteria</taxon>
        <taxon>Bacillati</taxon>
        <taxon>Actinomycetota</taxon>
        <taxon>Actinomycetes</taxon>
        <taxon>Bifidobacteriales</taxon>
        <taxon>Bifidobacteriaceae</taxon>
        <taxon>Bifidobacterium</taxon>
    </lineage>
</organism>
<dbReference type="InterPro" id="IPR045931">
    <property type="entry name" value="DUF6350"/>
</dbReference>
<accession>A0A971IB24</accession>
<evidence type="ECO:0008006" key="5">
    <source>
        <dbReference type="Google" id="ProtNLM"/>
    </source>
</evidence>